<feature type="region of interest" description="Disordered" evidence="1">
    <location>
        <begin position="30"/>
        <end position="54"/>
    </location>
</feature>
<reference evidence="2 3" key="1">
    <citation type="submission" date="2018-11" db="EMBL/GenBank/DDBJ databases">
        <authorList>
            <consortium name="Pathogen Informatics"/>
        </authorList>
    </citation>
    <scope>NUCLEOTIDE SEQUENCE [LARGE SCALE GENOMIC DNA]</scope>
</reference>
<gene>
    <name evidence="2" type="ORF">HPBE_LOCUS11468</name>
</gene>
<organism evidence="3 4">
    <name type="scientific">Heligmosomoides polygyrus</name>
    <name type="common">Parasitic roundworm</name>
    <dbReference type="NCBI Taxonomy" id="6339"/>
    <lineage>
        <taxon>Eukaryota</taxon>
        <taxon>Metazoa</taxon>
        <taxon>Ecdysozoa</taxon>
        <taxon>Nematoda</taxon>
        <taxon>Chromadorea</taxon>
        <taxon>Rhabditida</taxon>
        <taxon>Rhabditina</taxon>
        <taxon>Rhabditomorpha</taxon>
        <taxon>Strongyloidea</taxon>
        <taxon>Heligmosomidae</taxon>
        <taxon>Heligmosomoides</taxon>
    </lineage>
</organism>
<evidence type="ECO:0000313" key="3">
    <source>
        <dbReference type="Proteomes" id="UP000050761"/>
    </source>
</evidence>
<reference evidence="4" key="2">
    <citation type="submission" date="2019-09" db="UniProtKB">
        <authorList>
            <consortium name="WormBaseParasite"/>
        </authorList>
    </citation>
    <scope>IDENTIFICATION</scope>
</reference>
<dbReference type="EMBL" id="UZAH01027116">
    <property type="protein sequence ID" value="VDO88707.1"/>
    <property type="molecule type" value="Genomic_DNA"/>
</dbReference>
<name>A0A183FTP4_HELPZ</name>
<dbReference type="AlphaFoldDB" id="A0A183FTP4"/>
<accession>A0A3P7ZWK2</accession>
<proteinExistence type="predicted"/>
<evidence type="ECO:0000313" key="4">
    <source>
        <dbReference type="WBParaSite" id="HPBE_0001146701-mRNA-1"/>
    </source>
</evidence>
<keyword evidence="3" id="KW-1185">Reference proteome</keyword>
<evidence type="ECO:0000313" key="2">
    <source>
        <dbReference type="EMBL" id="VDO88707.1"/>
    </source>
</evidence>
<evidence type="ECO:0000256" key="1">
    <source>
        <dbReference type="SAM" id="MobiDB-lite"/>
    </source>
</evidence>
<dbReference type="Proteomes" id="UP000050761">
    <property type="component" value="Unassembled WGS sequence"/>
</dbReference>
<sequence length="91" mass="10051">MCSNCERARGNCKKRHGVWKLMKTVRSSSLQRTLEETYGDDPMTGPGLEEAESKGQDEAVEEIVDLTSSHLYDGGTIVTTYASVIAPKETR</sequence>
<dbReference type="WBParaSite" id="HPBE_0001146701-mRNA-1">
    <property type="protein sequence ID" value="HPBE_0001146701-mRNA-1"/>
    <property type="gene ID" value="HPBE_0001146701"/>
</dbReference>
<protein>
    <submittedName>
        <fullName evidence="2 4">Uncharacterized protein</fullName>
    </submittedName>
</protein>
<accession>A0A183FTP4</accession>